<reference evidence="3 4" key="1">
    <citation type="submission" date="2022-11" db="EMBL/GenBank/DDBJ databases">
        <title>Genome sequencing of Acetobacter type strain.</title>
        <authorList>
            <person name="Heo J."/>
            <person name="Lee D."/>
            <person name="Han B.-H."/>
            <person name="Hong S.-B."/>
            <person name="Kwon S.-W."/>
        </authorList>
    </citation>
    <scope>NUCLEOTIDE SEQUENCE [LARGE SCALE GENOMIC DNA]</scope>
    <source>
        <strain evidence="3 4">KACC 21253</strain>
    </source>
</reference>
<comment type="caution">
    <text evidence="3">The sequence shown here is derived from an EMBL/GenBank/DDBJ whole genome shotgun (WGS) entry which is preliminary data.</text>
</comment>
<accession>A0ABT3QEZ1</accession>
<evidence type="ECO:0000259" key="2">
    <source>
        <dbReference type="PROSITE" id="PS50240"/>
    </source>
</evidence>
<keyword evidence="1" id="KW-0732">Signal</keyword>
<dbReference type="PANTHER" id="PTHR15462">
    <property type="entry name" value="SERINE PROTEASE"/>
    <property type="match status" value="1"/>
</dbReference>
<proteinExistence type="predicted"/>
<organism evidence="3 4">
    <name type="scientific">Acetobacter thailandicus</name>
    <dbReference type="NCBI Taxonomy" id="1502842"/>
    <lineage>
        <taxon>Bacteria</taxon>
        <taxon>Pseudomonadati</taxon>
        <taxon>Pseudomonadota</taxon>
        <taxon>Alphaproteobacteria</taxon>
        <taxon>Acetobacterales</taxon>
        <taxon>Acetobacteraceae</taxon>
        <taxon>Acetobacter</taxon>
    </lineage>
</organism>
<dbReference type="Pfam" id="PF00089">
    <property type="entry name" value="Trypsin"/>
    <property type="match status" value="1"/>
</dbReference>
<dbReference type="RefSeq" id="WP_242005240.1">
    <property type="nucleotide sequence ID" value="NZ_JAPIUZ010000003.1"/>
</dbReference>
<dbReference type="SUPFAM" id="SSF50494">
    <property type="entry name" value="Trypsin-like serine proteases"/>
    <property type="match status" value="1"/>
</dbReference>
<dbReference type="Gene3D" id="2.40.10.10">
    <property type="entry name" value="Trypsin-like serine proteases"/>
    <property type="match status" value="2"/>
</dbReference>
<dbReference type="PROSITE" id="PS50240">
    <property type="entry name" value="TRYPSIN_DOM"/>
    <property type="match status" value="1"/>
</dbReference>
<dbReference type="InterPro" id="IPR043504">
    <property type="entry name" value="Peptidase_S1_PA_chymotrypsin"/>
</dbReference>
<dbReference type="PANTHER" id="PTHR15462:SF8">
    <property type="entry name" value="SERINE PROTEASE"/>
    <property type="match status" value="1"/>
</dbReference>
<name>A0ABT3QEZ1_9PROT</name>
<evidence type="ECO:0000313" key="4">
    <source>
        <dbReference type="Proteomes" id="UP001301152"/>
    </source>
</evidence>
<sequence length="262" mass="28283">MKKRKFLPLFHIIFLSCSLTISGKTLSEARADGPDFRDHLAGVGNNDPRQRVDVRQMPWAAIGRVQTEQGSRCTGFLISPTVVETAAHCLWNSATHRFVPASIVHFLLAYSAGQYTAHARVKEYIIPPGYTPLQEEQKAGLDKATLLLDHPIARPETIFHVDATQNDIKAGNPVVLGGYEQNKPDVITADVNCQITGISRDLSGHPLLAHNCAGTHGSSGAPLLTNTRDGWQVLGIQTLAHGNEAGGFAVSLLKAPDISSQP</sequence>
<dbReference type="EC" id="3.4.21.-" evidence="3"/>
<dbReference type="GO" id="GO:0016787">
    <property type="term" value="F:hydrolase activity"/>
    <property type="evidence" value="ECO:0007669"/>
    <property type="project" value="UniProtKB-KW"/>
</dbReference>
<evidence type="ECO:0000256" key="1">
    <source>
        <dbReference type="ARBA" id="ARBA00022729"/>
    </source>
</evidence>
<keyword evidence="4" id="KW-1185">Reference proteome</keyword>
<dbReference type="Proteomes" id="UP001301152">
    <property type="component" value="Unassembled WGS sequence"/>
</dbReference>
<dbReference type="InterPro" id="IPR009003">
    <property type="entry name" value="Peptidase_S1_PA"/>
</dbReference>
<keyword evidence="3" id="KW-0378">Hydrolase</keyword>
<dbReference type="PROSITE" id="PS51257">
    <property type="entry name" value="PROKAR_LIPOPROTEIN"/>
    <property type="match status" value="1"/>
</dbReference>
<feature type="domain" description="Peptidase S1" evidence="2">
    <location>
        <begin position="42"/>
        <end position="262"/>
    </location>
</feature>
<dbReference type="EMBL" id="JAPIUZ010000003">
    <property type="protein sequence ID" value="MCX2563858.1"/>
    <property type="molecule type" value="Genomic_DNA"/>
</dbReference>
<evidence type="ECO:0000313" key="3">
    <source>
        <dbReference type="EMBL" id="MCX2563858.1"/>
    </source>
</evidence>
<dbReference type="InterPro" id="IPR001254">
    <property type="entry name" value="Trypsin_dom"/>
</dbReference>
<protein>
    <submittedName>
        <fullName evidence="3">Trypsin-like serine protease</fullName>
        <ecNumber evidence="3">3.4.21.-</ecNumber>
    </submittedName>
</protein>
<dbReference type="InterPro" id="IPR050966">
    <property type="entry name" value="Glutamyl_endopeptidase"/>
</dbReference>
<gene>
    <name evidence="3" type="ORF">OQ497_07810</name>
</gene>